<feature type="coiled-coil region" evidence="1">
    <location>
        <begin position="188"/>
        <end position="222"/>
    </location>
</feature>
<dbReference type="Pfam" id="PF11740">
    <property type="entry name" value="KfrA_N"/>
    <property type="match status" value="1"/>
</dbReference>
<gene>
    <name evidence="4" type="ORF">GCM10017781_44250</name>
</gene>
<feature type="domain" description="KfrA N-terminal DNA-binding" evidence="3">
    <location>
        <begin position="8"/>
        <end position="125"/>
    </location>
</feature>
<evidence type="ECO:0000256" key="2">
    <source>
        <dbReference type="SAM" id="MobiDB-lite"/>
    </source>
</evidence>
<evidence type="ECO:0000259" key="3">
    <source>
        <dbReference type="Pfam" id="PF11740"/>
    </source>
</evidence>
<feature type="compositionally biased region" description="Low complexity" evidence="2">
    <location>
        <begin position="306"/>
        <end position="319"/>
    </location>
</feature>
<organism evidence="4 5">
    <name type="scientific">Deinococcus metalli</name>
    <dbReference type="NCBI Taxonomy" id="1141878"/>
    <lineage>
        <taxon>Bacteria</taxon>
        <taxon>Thermotogati</taxon>
        <taxon>Deinococcota</taxon>
        <taxon>Deinococci</taxon>
        <taxon>Deinococcales</taxon>
        <taxon>Deinococcaceae</taxon>
        <taxon>Deinococcus</taxon>
    </lineage>
</organism>
<accession>A0ABQ3JTX4</accession>
<evidence type="ECO:0000256" key="1">
    <source>
        <dbReference type="SAM" id="Coils"/>
    </source>
</evidence>
<sequence>MGRLGVTMEDVAPVAEALHAQGQRVTAATVRSVLGTGSLTTLTTLVREWETTQAASQAQATAAVAPSPLPPQVAQVLERATQDIWAMACEVADQRLQGERDHHLQQLAEAMAAQTEAAAFSDTVVAQVEDLTARITELNDQLAAALQREEQGAVERAVVVQELAAAREALQGATTRVAGLEAHTADLNTELQRLHEAQRVEREQLAAEREMERQQHAAALERVTQAADDRVAIEHARAASLEFELRSARETHDAAVTEMRGQLELAVREGAQAQGAATDLRTQLAAQTQLLAQAMAHRPDGQGTQAADTPRAPTDTAKPAPAPKRPPTRKRPPKA</sequence>
<dbReference type="EMBL" id="BNAJ01000018">
    <property type="protein sequence ID" value="GHF63458.1"/>
    <property type="molecule type" value="Genomic_DNA"/>
</dbReference>
<reference evidence="5" key="1">
    <citation type="journal article" date="2019" name="Int. J. Syst. Evol. Microbiol.">
        <title>The Global Catalogue of Microorganisms (GCM) 10K type strain sequencing project: providing services to taxonomists for standard genome sequencing and annotation.</title>
        <authorList>
            <consortium name="The Broad Institute Genomics Platform"/>
            <consortium name="The Broad Institute Genome Sequencing Center for Infectious Disease"/>
            <person name="Wu L."/>
            <person name="Ma J."/>
        </authorList>
    </citation>
    <scope>NUCLEOTIDE SEQUENCE [LARGE SCALE GENOMIC DNA]</scope>
    <source>
        <strain evidence="5">CGMCC 1.18437</strain>
    </source>
</reference>
<keyword evidence="5" id="KW-1185">Reference proteome</keyword>
<evidence type="ECO:0000313" key="4">
    <source>
        <dbReference type="EMBL" id="GHF63458.1"/>
    </source>
</evidence>
<protein>
    <recommendedName>
        <fullName evidence="3">KfrA N-terminal DNA-binding domain-containing protein</fullName>
    </recommendedName>
</protein>
<evidence type="ECO:0000313" key="5">
    <source>
        <dbReference type="Proteomes" id="UP000619376"/>
    </source>
</evidence>
<keyword evidence="1" id="KW-0175">Coiled coil</keyword>
<comment type="caution">
    <text evidence="4">The sequence shown here is derived from an EMBL/GenBank/DDBJ whole genome shotgun (WGS) entry which is preliminary data.</text>
</comment>
<feature type="compositionally biased region" description="Basic residues" evidence="2">
    <location>
        <begin position="326"/>
        <end position="335"/>
    </location>
</feature>
<dbReference type="Proteomes" id="UP000619376">
    <property type="component" value="Unassembled WGS sequence"/>
</dbReference>
<proteinExistence type="predicted"/>
<dbReference type="InterPro" id="IPR021104">
    <property type="entry name" value="KfrA_DNA-bd_N"/>
</dbReference>
<name>A0ABQ3JTX4_9DEIO</name>
<feature type="region of interest" description="Disordered" evidence="2">
    <location>
        <begin position="296"/>
        <end position="335"/>
    </location>
</feature>